<keyword evidence="1" id="KW-1133">Transmembrane helix</keyword>
<proteinExistence type="predicted"/>
<keyword evidence="1" id="KW-0472">Membrane</keyword>
<keyword evidence="1" id="KW-0812">Transmembrane</keyword>
<accession>A0AAE4MHY4</accession>
<reference evidence="2" key="1">
    <citation type="submission" date="2023-06" db="EMBL/GenBank/DDBJ databases">
        <title>Genome sequence of Methanosarcinaceae archaeon Ag5.</title>
        <authorList>
            <person name="Protasov E."/>
            <person name="Platt K."/>
            <person name="Poehlein A."/>
            <person name="Daniel R."/>
            <person name="Brune A."/>
        </authorList>
    </citation>
    <scope>NUCLEOTIDE SEQUENCE</scope>
    <source>
        <strain evidence="2">Ag5</strain>
    </source>
</reference>
<evidence type="ECO:0008006" key="4">
    <source>
        <dbReference type="Google" id="ProtNLM"/>
    </source>
</evidence>
<organism evidence="2 3">
    <name type="scientific">Methanolapillus africanus</name>
    <dbReference type="NCBI Taxonomy" id="3028297"/>
    <lineage>
        <taxon>Archaea</taxon>
        <taxon>Methanobacteriati</taxon>
        <taxon>Methanobacteriota</taxon>
        <taxon>Stenosarchaea group</taxon>
        <taxon>Methanomicrobia</taxon>
        <taxon>Methanosarcinales</taxon>
        <taxon>Methanosarcinaceae</taxon>
        <taxon>Methanolapillus</taxon>
    </lineage>
</organism>
<feature type="transmembrane region" description="Helical" evidence="1">
    <location>
        <begin position="62"/>
        <end position="81"/>
    </location>
</feature>
<evidence type="ECO:0000313" key="2">
    <source>
        <dbReference type="EMBL" id="MDV0446269.1"/>
    </source>
</evidence>
<feature type="transmembrane region" description="Helical" evidence="1">
    <location>
        <begin position="87"/>
        <end position="109"/>
    </location>
</feature>
<dbReference type="Proteomes" id="UP001271789">
    <property type="component" value="Unassembled WGS sequence"/>
</dbReference>
<dbReference type="EMBL" id="JAWDKD010000003">
    <property type="protein sequence ID" value="MDV0446269.1"/>
    <property type="molecule type" value="Genomic_DNA"/>
</dbReference>
<keyword evidence="3" id="KW-1185">Reference proteome</keyword>
<comment type="caution">
    <text evidence="2">The sequence shown here is derived from an EMBL/GenBank/DDBJ whole genome shotgun (WGS) entry which is preliminary data.</text>
</comment>
<evidence type="ECO:0000313" key="3">
    <source>
        <dbReference type="Proteomes" id="UP001271789"/>
    </source>
</evidence>
<dbReference type="RefSeq" id="WP_338098653.1">
    <property type="nucleotide sequence ID" value="NZ_JAWDKD010000003.1"/>
</dbReference>
<gene>
    <name evidence="2" type="ORF">MsAg5_00980</name>
</gene>
<sequence length="123" mass="14282">MITSDVVGLLILMSAPFITLIVGVWLYKYPPKKVNYHIGYRTPRSKKSPEAWREGNRYSSKMLIDMSLILLGISLLLWFLWDHTEENIIRMTLIETVLLLVSMGMLILLTELHLKKMFGNKTE</sequence>
<dbReference type="InterPro" id="IPR025962">
    <property type="entry name" value="SdpI/YhfL"/>
</dbReference>
<feature type="transmembrane region" description="Helical" evidence="1">
    <location>
        <begin position="6"/>
        <end position="27"/>
    </location>
</feature>
<dbReference type="Pfam" id="PF13630">
    <property type="entry name" value="SdpI"/>
    <property type="match status" value="1"/>
</dbReference>
<protein>
    <recommendedName>
        <fullName evidence="4">SdpI family protein</fullName>
    </recommendedName>
</protein>
<name>A0AAE4MHY4_9EURY</name>
<evidence type="ECO:0000256" key="1">
    <source>
        <dbReference type="SAM" id="Phobius"/>
    </source>
</evidence>
<dbReference type="AlphaFoldDB" id="A0AAE4MHY4"/>